<comment type="caution">
    <text evidence="1">The sequence shown here is derived from an EMBL/GenBank/DDBJ whole genome shotgun (WGS) entry which is preliminary data.</text>
</comment>
<dbReference type="Proteomes" id="UP000297834">
    <property type="component" value="Unassembled WGS sequence"/>
</dbReference>
<evidence type="ECO:0000313" key="1">
    <source>
        <dbReference type="EMBL" id="TEU26134.1"/>
    </source>
</evidence>
<dbReference type="AlphaFoldDB" id="A0A4Y7XC14"/>
<dbReference type="OrthoDB" id="9833857at2"/>
<dbReference type="RefSeq" id="WP_134244566.1">
    <property type="nucleotide sequence ID" value="NZ_SNTY01000030.1"/>
</dbReference>
<reference evidence="1 2" key="1">
    <citation type="submission" date="2019-03" db="EMBL/GenBank/DDBJ databases">
        <title>Alkanindiges illinoisensis: a potential pathogenic isolated from ascites of a gastric cancer patient with abdominal metastasis.</title>
        <authorList>
            <person name="Hu X."/>
            <person name="Yang B."/>
            <person name="Yan X."/>
            <person name="Lin L."/>
            <person name="Zhao H."/>
            <person name="Zhou F."/>
            <person name="Su B."/>
            <person name="Chen J."/>
            <person name="Rui Y."/>
            <person name="Wang Q."/>
            <person name="Zheng L."/>
        </authorList>
    </citation>
    <scope>NUCLEOTIDE SEQUENCE [LARGE SCALE GENOMIC DNA]</scope>
    <source>
        <strain evidence="1 2">NFYY 23406</strain>
    </source>
</reference>
<evidence type="ECO:0000313" key="2">
    <source>
        <dbReference type="Proteomes" id="UP000297834"/>
    </source>
</evidence>
<accession>A0A4Y7XC14</accession>
<sequence length="225" mass="25693">MPNPMQSSVTGSILMAILALRDYSQSLCSLGYQSDRAFIEKEFISKINKDDQPFFMRIWDAQVISNKITGSKSKISIHIDDITLGDDLLECIEDNIVCDQLLFGLNNNQNNYQYINANYLADLKDKKLYEYTQQDGQLKAVNIYQYSTTAEEAIANVGALEKLGSRTYEYEKNQVNICMKNSEGVVENFSINTYEDKKIKQIDEYTPVNCAAEGTVQKRSIYNYQ</sequence>
<proteinExistence type="predicted"/>
<protein>
    <submittedName>
        <fullName evidence="1">Uncharacterized protein</fullName>
    </submittedName>
</protein>
<keyword evidence="2" id="KW-1185">Reference proteome</keyword>
<organism evidence="1 2">
    <name type="scientific">Alkanindiges illinoisensis</name>
    <dbReference type="NCBI Taxonomy" id="197183"/>
    <lineage>
        <taxon>Bacteria</taxon>
        <taxon>Pseudomonadati</taxon>
        <taxon>Pseudomonadota</taxon>
        <taxon>Gammaproteobacteria</taxon>
        <taxon>Moraxellales</taxon>
        <taxon>Moraxellaceae</taxon>
        <taxon>Alkanindiges</taxon>
    </lineage>
</organism>
<gene>
    <name evidence="1" type="ORF">E2B99_08455</name>
</gene>
<dbReference type="EMBL" id="SNTY01000030">
    <property type="protein sequence ID" value="TEU26134.1"/>
    <property type="molecule type" value="Genomic_DNA"/>
</dbReference>
<name>A0A4Y7XC14_9GAMM</name>